<evidence type="ECO:0000259" key="10">
    <source>
        <dbReference type="Pfam" id="PF16916"/>
    </source>
</evidence>
<protein>
    <recommendedName>
        <fullName evidence="13">Cation diffusion facilitator family transporter</fullName>
    </recommendedName>
</protein>
<dbReference type="PANTHER" id="PTHR11562:SF17">
    <property type="entry name" value="RE54080P-RELATED"/>
    <property type="match status" value="1"/>
</dbReference>
<evidence type="ECO:0000256" key="8">
    <source>
        <dbReference type="SAM" id="Phobius"/>
    </source>
</evidence>
<comment type="similarity">
    <text evidence="2">Belongs to the cation diffusion facilitator (CDF) transporter (TC 2.A.4) family. SLC30A subfamily.</text>
</comment>
<feature type="transmembrane region" description="Helical" evidence="8">
    <location>
        <begin position="70"/>
        <end position="92"/>
    </location>
</feature>
<dbReference type="InterPro" id="IPR036837">
    <property type="entry name" value="Cation_efflux_CTD_sf"/>
</dbReference>
<dbReference type="GO" id="GO:0005385">
    <property type="term" value="F:zinc ion transmembrane transporter activity"/>
    <property type="evidence" value="ECO:0007669"/>
    <property type="project" value="TreeGrafter"/>
</dbReference>
<sequence length="272" mass="30815">MLRTLMLLFSSLLLLLAAYYLSSSPLILSEFSHSLIDFLTVLFSAMALSKIKNDHIANGKFTYGLHRLEIVVALINISVIVILSVFILYESITSILYGIKDNPLVLILASIFVSILIYFANQEGDQNNIGRKGIYIHLLSDFISYIIGIFIGLIILIYRIYILDPIGAIITILINIIISMPLLKEAFLIFMEGSPVDINEVEEELRKIEPNIHHLHIWSICNHVRVATLHVKVSPNLTIIEADKIRSSICSLLRDKYNITHTTVQFEAYNED</sequence>
<dbReference type="Gene3D" id="1.20.1510.10">
    <property type="entry name" value="Cation efflux protein transmembrane domain"/>
    <property type="match status" value="1"/>
</dbReference>
<dbReference type="PANTHER" id="PTHR11562">
    <property type="entry name" value="CATION EFFLUX PROTEIN/ ZINC TRANSPORTER"/>
    <property type="match status" value="1"/>
</dbReference>
<dbReference type="GO" id="GO:0005886">
    <property type="term" value="C:plasma membrane"/>
    <property type="evidence" value="ECO:0007669"/>
    <property type="project" value="TreeGrafter"/>
</dbReference>
<evidence type="ECO:0000256" key="3">
    <source>
        <dbReference type="ARBA" id="ARBA00022448"/>
    </source>
</evidence>
<dbReference type="Gene3D" id="3.30.70.1350">
    <property type="entry name" value="Cation efflux protein, cytoplasmic domain"/>
    <property type="match status" value="1"/>
</dbReference>
<dbReference type="InterPro" id="IPR027470">
    <property type="entry name" value="Cation_efflux_CTD"/>
</dbReference>
<dbReference type="Pfam" id="PF01545">
    <property type="entry name" value="Cation_efflux"/>
    <property type="match status" value="1"/>
</dbReference>
<feature type="transmembrane region" description="Helical" evidence="8">
    <location>
        <begin position="166"/>
        <end position="183"/>
    </location>
</feature>
<keyword evidence="3" id="KW-0813">Transport</keyword>
<evidence type="ECO:0000256" key="2">
    <source>
        <dbReference type="ARBA" id="ARBA00008873"/>
    </source>
</evidence>
<keyword evidence="5 8" id="KW-1133">Transmembrane helix</keyword>
<dbReference type="SUPFAM" id="SSF161111">
    <property type="entry name" value="Cation efflux protein transmembrane domain-like"/>
    <property type="match status" value="1"/>
</dbReference>
<evidence type="ECO:0000256" key="7">
    <source>
        <dbReference type="ARBA" id="ARBA00023136"/>
    </source>
</evidence>
<keyword evidence="7 8" id="KW-0472">Membrane</keyword>
<dbReference type="EMBL" id="AP025226">
    <property type="protein sequence ID" value="BDB99011.1"/>
    <property type="molecule type" value="Genomic_DNA"/>
</dbReference>
<accession>A0AAQ4CT80</accession>
<organism evidence="11 12">
    <name type="scientific">Saccharolobus caldissimus</name>
    <dbReference type="NCBI Taxonomy" id="1702097"/>
    <lineage>
        <taxon>Archaea</taxon>
        <taxon>Thermoproteota</taxon>
        <taxon>Thermoprotei</taxon>
        <taxon>Sulfolobales</taxon>
        <taxon>Sulfolobaceae</taxon>
        <taxon>Saccharolobus</taxon>
    </lineage>
</organism>
<evidence type="ECO:0000313" key="11">
    <source>
        <dbReference type="EMBL" id="BDB99011.1"/>
    </source>
</evidence>
<dbReference type="InterPro" id="IPR027469">
    <property type="entry name" value="Cation_efflux_TMD_sf"/>
</dbReference>
<keyword evidence="12" id="KW-1185">Reference proteome</keyword>
<evidence type="ECO:0000256" key="6">
    <source>
        <dbReference type="ARBA" id="ARBA00023065"/>
    </source>
</evidence>
<dbReference type="InterPro" id="IPR050681">
    <property type="entry name" value="CDF/SLC30A"/>
</dbReference>
<proteinExistence type="inferred from homology"/>
<feature type="transmembrane region" description="Helical" evidence="8">
    <location>
        <begin position="104"/>
        <end position="121"/>
    </location>
</feature>
<gene>
    <name evidence="11" type="ORF">SACC_20280</name>
</gene>
<evidence type="ECO:0000259" key="9">
    <source>
        <dbReference type="Pfam" id="PF01545"/>
    </source>
</evidence>
<feature type="transmembrane region" description="Helical" evidence="8">
    <location>
        <begin position="142"/>
        <end position="160"/>
    </location>
</feature>
<evidence type="ECO:0000256" key="5">
    <source>
        <dbReference type="ARBA" id="ARBA00022989"/>
    </source>
</evidence>
<dbReference type="AlphaFoldDB" id="A0AAQ4CT80"/>
<dbReference type="Proteomes" id="UP001319921">
    <property type="component" value="Chromosome"/>
</dbReference>
<evidence type="ECO:0000256" key="1">
    <source>
        <dbReference type="ARBA" id="ARBA00004141"/>
    </source>
</evidence>
<dbReference type="SUPFAM" id="SSF160240">
    <property type="entry name" value="Cation efflux protein cytoplasmic domain-like"/>
    <property type="match status" value="1"/>
</dbReference>
<dbReference type="KEGG" id="scas:SACC_20280"/>
<keyword evidence="4 8" id="KW-0812">Transmembrane</keyword>
<feature type="domain" description="Cation efflux protein cytoplasmic" evidence="10">
    <location>
        <begin position="196"/>
        <end position="269"/>
    </location>
</feature>
<dbReference type="GeneID" id="68866760"/>
<evidence type="ECO:0000256" key="4">
    <source>
        <dbReference type="ARBA" id="ARBA00022692"/>
    </source>
</evidence>
<feature type="domain" description="Cation efflux protein transmembrane" evidence="9">
    <location>
        <begin position="6"/>
        <end position="191"/>
    </location>
</feature>
<dbReference type="RefSeq" id="WP_229569369.1">
    <property type="nucleotide sequence ID" value="NZ_AP025226.1"/>
</dbReference>
<dbReference type="NCBIfam" id="TIGR01297">
    <property type="entry name" value="CDF"/>
    <property type="match status" value="1"/>
</dbReference>
<dbReference type="InterPro" id="IPR058533">
    <property type="entry name" value="Cation_efflux_TM"/>
</dbReference>
<evidence type="ECO:0008006" key="13">
    <source>
        <dbReference type="Google" id="ProtNLM"/>
    </source>
</evidence>
<comment type="subcellular location">
    <subcellularLocation>
        <location evidence="1">Membrane</location>
        <topology evidence="1">Multi-pass membrane protein</topology>
    </subcellularLocation>
</comment>
<dbReference type="Pfam" id="PF16916">
    <property type="entry name" value="ZT_dimer"/>
    <property type="match status" value="1"/>
</dbReference>
<reference evidence="11 12" key="1">
    <citation type="journal article" date="2022" name="Microbiol. Resour. Announc.">
        <title>Complete Genome Sequence of the Hyperthermophilic and Acidophilic Archaeon Saccharolobus caldissimus Strain HS-3T.</title>
        <authorList>
            <person name="Sakai H.D."/>
            <person name="Kurosawa N."/>
        </authorList>
    </citation>
    <scope>NUCLEOTIDE SEQUENCE [LARGE SCALE GENOMIC DNA]</scope>
    <source>
        <strain evidence="11 12">JCM32116</strain>
    </source>
</reference>
<name>A0AAQ4CT80_9CREN</name>
<evidence type="ECO:0000313" key="12">
    <source>
        <dbReference type="Proteomes" id="UP001319921"/>
    </source>
</evidence>
<keyword evidence="6" id="KW-0406">Ion transport</keyword>
<dbReference type="InterPro" id="IPR002524">
    <property type="entry name" value="Cation_efflux"/>
</dbReference>